<organism evidence="3 4">
    <name type="scientific">Constantimarinum furrinae</name>
    <dbReference type="NCBI Taxonomy" id="2562285"/>
    <lineage>
        <taxon>Bacteria</taxon>
        <taxon>Pseudomonadati</taxon>
        <taxon>Bacteroidota</taxon>
        <taxon>Flavobacteriia</taxon>
        <taxon>Flavobacteriales</taxon>
        <taxon>Flavobacteriaceae</taxon>
        <taxon>Altibacter/Constantimarinum group</taxon>
        <taxon>Constantimarinum</taxon>
    </lineage>
</organism>
<dbReference type="AlphaFoldDB" id="A0A7G8PXW0"/>
<sequence>MNIPKFHITVIVMLIWNCLFGQQFINYNISDGLPSNNIYRITQDNRGFIWVVTDKGMAKFNGKEFKTFTTRNGLPTNDIWDINVTPDNRVWYFSKSAVLGYIENDKVYRFEACEANNIMYPSSNIQVNELIALGQNNWFYFTEDCWREFTEIALDESRQVMTNNPLFDQGNNLSAKEKEESLGSILTTIRESRNNNRFYHVTRTKDTLCGMLYAEGYTLVNLKNGRVFDRKFQNKFSKNHPDFTRIHFVNNEIQVTGFNFVSTLDKDFEMKSVVRIPEALQSYFSMIDKSGNIWCATFTNGIYMLPQAKRNIKYDLESDKVNTIKKTGDLIIANVYDKGFYEYHFKDGKFRPYIVKHGFIFSADYIDTLQTHMFTTQQHIIGVTNGISRTLFSNSRLGLRKLIYFKGSLYGNNSDGLAKLDAESYEKIAHFKQVGITDLLVQADRILLSTSTGLKKFINDSITAENTVDEHLQYPMLNLAQLDAHRIVIGTDGFGAYVTDFKESQLLYGSEYLSIEDIHIEENSIWLATEQGILHYTRTAEGFRLNTIFDERDGLPSRKVNSVNIINDSIFASTDNGIAIFDKNKTRKHQLLDIFINKAIYNEQPILAENNSFQYKKKNNVYVEVSGIDFTEGKGNAPTYDYRLLPVQTDWIQTTSPAIDFTGLSPDQYQFQIKHGKDIKTMKFIITPLWWQRTGIQVLFLLCILALTGLVLIKIRKHELSKRMAKVLTEKKMAEFELYALRSQMNPHFVFNSLAAIQYYINNNEIEKSESYLVKFSRLIRQFFELSKESEISLQKEIELLENYLAIEKIRFKERLTYEFMIDPNIDVVHYHIPVMLLQPVVENAVNHGIFNKEEPGRITISFIKQTESAIRVEIADDGVGFDNNSKKDTSKVNSSKVIEERIYHLNRSGNWQIEWLVKPLSNEGDNRGTIVSFQILKIK</sequence>
<dbReference type="Pfam" id="PF07494">
    <property type="entry name" value="Reg_prop"/>
    <property type="match status" value="1"/>
</dbReference>
<accession>A0A7G8PXW0</accession>
<dbReference type="InterPro" id="IPR036890">
    <property type="entry name" value="HATPase_C_sf"/>
</dbReference>
<keyword evidence="1" id="KW-0812">Transmembrane</keyword>
<dbReference type="InterPro" id="IPR050640">
    <property type="entry name" value="Bact_2-comp_sensor_kinase"/>
</dbReference>
<reference evidence="3 4" key="1">
    <citation type="submission" date="2020-04" db="EMBL/GenBank/DDBJ databases">
        <title>Genome sequence of Altibacter aquimarinus strain ALE3EI.</title>
        <authorList>
            <person name="Oh H.-M."/>
            <person name="Jang D."/>
        </authorList>
    </citation>
    <scope>NUCLEOTIDE SEQUENCE [LARGE SCALE GENOMIC DNA]</scope>
    <source>
        <strain evidence="3 4">ALE3EI</strain>
    </source>
</reference>
<dbReference type="PANTHER" id="PTHR34220:SF7">
    <property type="entry name" value="SENSOR HISTIDINE KINASE YPDA"/>
    <property type="match status" value="1"/>
</dbReference>
<dbReference type="KEGG" id="alti:ALE3EI_2649"/>
<evidence type="ECO:0000259" key="2">
    <source>
        <dbReference type="Pfam" id="PF06580"/>
    </source>
</evidence>
<keyword evidence="3" id="KW-0418">Kinase</keyword>
<feature type="transmembrane region" description="Helical" evidence="1">
    <location>
        <begin position="690"/>
        <end position="713"/>
    </location>
</feature>
<evidence type="ECO:0000313" key="4">
    <source>
        <dbReference type="Proteomes" id="UP000515514"/>
    </source>
</evidence>
<dbReference type="SUPFAM" id="SSF55874">
    <property type="entry name" value="ATPase domain of HSP90 chaperone/DNA topoisomerase II/histidine kinase"/>
    <property type="match status" value="1"/>
</dbReference>
<dbReference type="Pfam" id="PF06580">
    <property type="entry name" value="His_kinase"/>
    <property type="match status" value="1"/>
</dbReference>
<dbReference type="Gene3D" id="2.130.10.10">
    <property type="entry name" value="YVTN repeat-like/Quinoprotein amine dehydrogenase"/>
    <property type="match status" value="2"/>
</dbReference>
<keyword evidence="3" id="KW-0808">Transferase</keyword>
<proteinExistence type="predicted"/>
<gene>
    <name evidence="3" type="ORF">ALE3EI_2649</name>
</gene>
<dbReference type="EMBL" id="CP052909">
    <property type="protein sequence ID" value="QNJ99176.1"/>
    <property type="molecule type" value="Genomic_DNA"/>
</dbReference>
<evidence type="ECO:0000256" key="1">
    <source>
        <dbReference type="SAM" id="Phobius"/>
    </source>
</evidence>
<keyword evidence="4" id="KW-1185">Reference proteome</keyword>
<dbReference type="GO" id="GO:0016020">
    <property type="term" value="C:membrane"/>
    <property type="evidence" value="ECO:0007669"/>
    <property type="project" value="InterPro"/>
</dbReference>
<dbReference type="Proteomes" id="UP000515514">
    <property type="component" value="Chromosome"/>
</dbReference>
<keyword evidence="1" id="KW-1133">Transmembrane helix</keyword>
<dbReference type="Gene3D" id="2.60.40.10">
    <property type="entry name" value="Immunoglobulins"/>
    <property type="match status" value="1"/>
</dbReference>
<dbReference type="InterPro" id="IPR011110">
    <property type="entry name" value="Reg_prop"/>
</dbReference>
<protein>
    <submittedName>
        <fullName evidence="3">Two-component system sensor kinase</fullName>
    </submittedName>
</protein>
<keyword evidence="1" id="KW-0472">Membrane</keyword>
<evidence type="ECO:0000313" key="3">
    <source>
        <dbReference type="EMBL" id="QNJ99176.1"/>
    </source>
</evidence>
<dbReference type="Gene3D" id="3.30.565.10">
    <property type="entry name" value="Histidine kinase-like ATPase, C-terminal domain"/>
    <property type="match status" value="1"/>
</dbReference>
<dbReference type="RefSeq" id="WP_186989460.1">
    <property type="nucleotide sequence ID" value="NZ_CP052909.1"/>
</dbReference>
<dbReference type="InterPro" id="IPR010559">
    <property type="entry name" value="Sig_transdc_His_kin_internal"/>
</dbReference>
<dbReference type="InterPro" id="IPR013783">
    <property type="entry name" value="Ig-like_fold"/>
</dbReference>
<dbReference type="InterPro" id="IPR015943">
    <property type="entry name" value="WD40/YVTN_repeat-like_dom_sf"/>
</dbReference>
<name>A0A7G8PXW0_9FLAO</name>
<dbReference type="GO" id="GO:0000155">
    <property type="term" value="F:phosphorelay sensor kinase activity"/>
    <property type="evidence" value="ECO:0007669"/>
    <property type="project" value="InterPro"/>
</dbReference>
<dbReference type="PANTHER" id="PTHR34220">
    <property type="entry name" value="SENSOR HISTIDINE KINASE YPDA"/>
    <property type="match status" value="1"/>
</dbReference>
<feature type="domain" description="Signal transduction histidine kinase internal region" evidence="2">
    <location>
        <begin position="737"/>
        <end position="816"/>
    </location>
</feature>
<dbReference type="SUPFAM" id="SSF63829">
    <property type="entry name" value="Calcium-dependent phosphotriesterase"/>
    <property type="match status" value="1"/>
</dbReference>